<evidence type="ECO:0000256" key="5">
    <source>
        <dbReference type="ARBA" id="ARBA00023274"/>
    </source>
</evidence>
<dbReference type="InterPro" id="IPR019716">
    <property type="entry name" value="Ribosomal_mL53"/>
</dbReference>
<comment type="subcellular location">
    <subcellularLocation>
        <location evidence="1">Mitochondrion</location>
    </subcellularLocation>
</comment>
<evidence type="ECO:0000256" key="2">
    <source>
        <dbReference type="ARBA" id="ARBA00005557"/>
    </source>
</evidence>
<keyword evidence="4" id="KW-0496">Mitochondrion</keyword>
<evidence type="ECO:0000256" key="4">
    <source>
        <dbReference type="ARBA" id="ARBA00023128"/>
    </source>
</evidence>
<reference evidence="7 8" key="1">
    <citation type="journal article" date="2015" name="BMC Genomics">
        <title>Insights from the genome of Ophiocordyceps polyrhachis-furcata to pathogenicity and host specificity in insect fungi.</title>
        <authorList>
            <person name="Wichadakul D."/>
            <person name="Kobmoo N."/>
            <person name="Ingsriswang S."/>
            <person name="Tangphatsornruang S."/>
            <person name="Chantasingh D."/>
            <person name="Luangsa-ard J.J."/>
            <person name="Eurwilaichitr L."/>
        </authorList>
    </citation>
    <scope>NUCLEOTIDE SEQUENCE [LARGE SCALE GENOMIC DNA]</scope>
    <source>
        <strain evidence="7 8">BCC 54312</strain>
    </source>
</reference>
<dbReference type="GO" id="GO:0005762">
    <property type="term" value="C:mitochondrial large ribosomal subunit"/>
    <property type="evidence" value="ECO:0007669"/>
    <property type="project" value="TreeGrafter"/>
</dbReference>
<keyword evidence="3" id="KW-0689">Ribosomal protein</keyword>
<dbReference type="Proteomes" id="UP000253664">
    <property type="component" value="Unassembled WGS sequence"/>
</dbReference>
<dbReference type="FunFam" id="3.40.30.10:FF:000260">
    <property type="entry name" value="Mitochondrial ribosomal protein L44"/>
    <property type="match status" value="1"/>
</dbReference>
<evidence type="ECO:0000313" key="7">
    <source>
        <dbReference type="EMBL" id="RCI14581.1"/>
    </source>
</evidence>
<dbReference type="STRING" id="1330021.A0A367LJI9"/>
<accession>A0A367LJI9</accession>
<dbReference type="Gene3D" id="3.40.30.10">
    <property type="entry name" value="Glutaredoxin"/>
    <property type="match status" value="1"/>
</dbReference>
<organism evidence="7 8">
    <name type="scientific">Ophiocordyceps polyrhachis-furcata BCC 54312</name>
    <dbReference type="NCBI Taxonomy" id="1330021"/>
    <lineage>
        <taxon>Eukaryota</taxon>
        <taxon>Fungi</taxon>
        <taxon>Dikarya</taxon>
        <taxon>Ascomycota</taxon>
        <taxon>Pezizomycotina</taxon>
        <taxon>Sordariomycetes</taxon>
        <taxon>Hypocreomycetidae</taxon>
        <taxon>Hypocreales</taxon>
        <taxon>Ophiocordycipitaceae</taxon>
        <taxon>Ophiocordyceps</taxon>
    </lineage>
</organism>
<sequence length="97" mass="11033">MMTKFLTEITTKFNPLSTCSKPARLFLTYLPPDIRSKGTSVCTKLLPRDSKEPSSVMVKFKDGRELTFSCEKYNIKGIVEEIDRLSRQLQKAEDIAA</sequence>
<evidence type="ECO:0000256" key="3">
    <source>
        <dbReference type="ARBA" id="ARBA00022980"/>
    </source>
</evidence>
<dbReference type="PANTHER" id="PTHR28236:SF1">
    <property type="entry name" value="LARGE RIBOSOMAL SUBUNIT PROTEIN ML53"/>
    <property type="match status" value="1"/>
</dbReference>
<name>A0A367LJI9_9HYPO</name>
<comment type="similarity">
    <text evidence="2">Belongs to the mitochondrion-specific ribosomal protein mL53 family.</text>
</comment>
<dbReference type="GO" id="GO:0003735">
    <property type="term" value="F:structural constituent of ribosome"/>
    <property type="evidence" value="ECO:0007669"/>
    <property type="project" value="TreeGrafter"/>
</dbReference>
<keyword evidence="5" id="KW-0687">Ribonucleoprotein</keyword>
<dbReference type="PANTHER" id="PTHR28236">
    <property type="entry name" value="54S RIBOSOMAL PROTEIN L44, MITOCHONDRIAL"/>
    <property type="match status" value="1"/>
</dbReference>
<evidence type="ECO:0000256" key="6">
    <source>
        <dbReference type="ARBA" id="ARBA00035180"/>
    </source>
</evidence>
<comment type="caution">
    <text evidence="7">The sequence shown here is derived from an EMBL/GenBank/DDBJ whole genome shotgun (WGS) entry which is preliminary data.</text>
</comment>
<protein>
    <recommendedName>
        <fullName evidence="6">Large ribosomal subunit protein mL53</fullName>
    </recommendedName>
</protein>
<dbReference type="InterPro" id="IPR042776">
    <property type="entry name" value="Ribosomal_mL53_fung"/>
</dbReference>
<dbReference type="EMBL" id="LKCN02000003">
    <property type="protein sequence ID" value="RCI14581.1"/>
    <property type="molecule type" value="Genomic_DNA"/>
</dbReference>
<dbReference type="Pfam" id="PF10780">
    <property type="entry name" value="MRP_L53"/>
    <property type="match status" value="1"/>
</dbReference>
<gene>
    <name evidence="7" type="ORF">L249_6813</name>
</gene>
<evidence type="ECO:0000313" key="8">
    <source>
        <dbReference type="Proteomes" id="UP000253664"/>
    </source>
</evidence>
<dbReference type="AlphaFoldDB" id="A0A367LJI9"/>
<keyword evidence="8" id="KW-1185">Reference proteome</keyword>
<proteinExistence type="inferred from homology"/>
<evidence type="ECO:0000256" key="1">
    <source>
        <dbReference type="ARBA" id="ARBA00004173"/>
    </source>
</evidence>
<dbReference type="OrthoDB" id="4136894at2759"/>